<protein>
    <submittedName>
        <fullName evidence="2">Uncharacterized protein</fullName>
    </submittedName>
</protein>
<organism evidence="2 3">
    <name type="scientific">Humisphaera borealis</name>
    <dbReference type="NCBI Taxonomy" id="2807512"/>
    <lineage>
        <taxon>Bacteria</taxon>
        <taxon>Pseudomonadati</taxon>
        <taxon>Planctomycetota</taxon>
        <taxon>Phycisphaerae</taxon>
        <taxon>Tepidisphaerales</taxon>
        <taxon>Tepidisphaeraceae</taxon>
        <taxon>Humisphaera</taxon>
    </lineage>
</organism>
<accession>A0A7M2X335</accession>
<evidence type="ECO:0000313" key="2">
    <source>
        <dbReference type="EMBL" id="QOV92085.1"/>
    </source>
</evidence>
<feature type="region of interest" description="Disordered" evidence="1">
    <location>
        <begin position="141"/>
        <end position="162"/>
    </location>
</feature>
<dbReference type="KEGG" id="hbs:IPV69_12320"/>
<evidence type="ECO:0000313" key="3">
    <source>
        <dbReference type="Proteomes" id="UP000593765"/>
    </source>
</evidence>
<dbReference type="EMBL" id="CP063458">
    <property type="protein sequence ID" value="QOV92085.1"/>
    <property type="molecule type" value="Genomic_DNA"/>
</dbReference>
<dbReference type="RefSeq" id="WP_206295415.1">
    <property type="nucleotide sequence ID" value="NZ_CP063458.1"/>
</dbReference>
<gene>
    <name evidence="2" type="ORF">IPV69_12320</name>
</gene>
<feature type="compositionally biased region" description="Basic and acidic residues" evidence="1">
    <location>
        <begin position="144"/>
        <end position="156"/>
    </location>
</feature>
<evidence type="ECO:0000256" key="1">
    <source>
        <dbReference type="SAM" id="MobiDB-lite"/>
    </source>
</evidence>
<proteinExistence type="predicted"/>
<keyword evidence="3" id="KW-1185">Reference proteome</keyword>
<reference evidence="2 3" key="1">
    <citation type="submission" date="2020-10" db="EMBL/GenBank/DDBJ databases">
        <title>Wide distribution of Phycisphaera-like planctomycetes from WD2101 soil group in peatlands and genome analysis of the first cultivated representative.</title>
        <authorList>
            <person name="Dedysh S.N."/>
            <person name="Beletsky A.V."/>
            <person name="Ivanova A."/>
            <person name="Kulichevskaya I.S."/>
            <person name="Suzina N.E."/>
            <person name="Philippov D.A."/>
            <person name="Rakitin A.L."/>
            <person name="Mardanov A.V."/>
            <person name="Ravin N.V."/>
        </authorList>
    </citation>
    <scope>NUCLEOTIDE SEQUENCE [LARGE SCALE GENOMIC DNA]</scope>
    <source>
        <strain evidence="2 3">M1803</strain>
    </source>
</reference>
<sequence length="162" mass="18457">MSPNVSTDERTDRQSQLIAELFSGLPDDFEARKSEVLRIREMIKNELARVMHDTLNEYLYAQPANTPNERADLATLINTSLRRMSLAIKCPVTGLPAILVVDPAGEDQPDKTRFRFQVRDESGKMRRTKTCHELPLPLELMPAGERKEGRSRDHPSKACRQL</sequence>
<name>A0A7M2X335_9BACT</name>
<dbReference type="AlphaFoldDB" id="A0A7M2X335"/>
<dbReference type="Proteomes" id="UP000593765">
    <property type="component" value="Chromosome"/>
</dbReference>